<feature type="domain" description="Ig-like" evidence="2">
    <location>
        <begin position="26"/>
        <end position="115"/>
    </location>
</feature>
<organism evidence="3 4">
    <name type="scientific">Romanomermis culicivorax</name>
    <name type="common">Nematode worm</name>
    <dbReference type="NCBI Taxonomy" id="13658"/>
    <lineage>
        <taxon>Eukaryota</taxon>
        <taxon>Metazoa</taxon>
        <taxon>Ecdysozoa</taxon>
        <taxon>Nematoda</taxon>
        <taxon>Enoplea</taxon>
        <taxon>Dorylaimia</taxon>
        <taxon>Mermithida</taxon>
        <taxon>Mermithoidea</taxon>
        <taxon>Mermithidae</taxon>
        <taxon>Romanomermis</taxon>
    </lineage>
</organism>
<keyword evidence="3" id="KW-1185">Reference proteome</keyword>
<evidence type="ECO:0000313" key="3">
    <source>
        <dbReference type="Proteomes" id="UP000887565"/>
    </source>
</evidence>
<evidence type="ECO:0000256" key="1">
    <source>
        <dbReference type="SAM" id="SignalP"/>
    </source>
</evidence>
<name>A0A915HPV6_ROMCU</name>
<dbReference type="SUPFAM" id="SSF48726">
    <property type="entry name" value="Immunoglobulin"/>
    <property type="match status" value="1"/>
</dbReference>
<dbReference type="InterPro" id="IPR036179">
    <property type="entry name" value="Ig-like_dom_sf"/>
</dbReference>
<dbReference type="InterPro" id="IPR007110">
    <property type="entry name" value="Ig-like_dom"/>
</dbReference>
<reference evidence="4" key="1">
    <citation type="submission" date="2022-11" db="UniProtKB">
        <authorList>
            <consortium name="WormBaseParasite"/>
        </authorList>
    </citation>
    <scope>IDENTIFICATION</scope>
</reference>
<dbReference type="AlphaFoldDB" id="A0A915HPV6"/>
<protein>
    <submittedName>
        <fullName evidence="4">Ig-like domain-containing protein</fullName>
    </submittedName>
</protein>
<sequence>MKLLIVVIFLCKINAEMHSDFTVMSPRFRSYIRSQQEVIVGDVLKLNCAAVGKPPPYVHWYRNGKLMVPVSGLALSRDLQSAVFDANNQLGFSNEQSGNERIKISRFLLRINKVK</sequence>
<evidence type="ECO:0000313" key="4">
    <source>
        <dbReference type="WBParaSite" id="nRc.2.0.1.t03754-RA"/>
    </source>
</evidence>
<accession>A0A915HPV6</accession>
<feature type="chain" id="PRO_5036918219" evidence="1">
    <location>
        <begin position="16"/>
        <end position="115"/>
    </location>
</feature>
<feature type="signal peptide" evidence="1">
    <location>
        <begin position="1"/>
        <end position="15"/>
    </location>
</feature>
<dbReference type="Pfam" id="PF13927">
    <property type="entry name" value="Ig_3"/>
    <property type="match status" value="1"/>
</dbReference>
<evidence type="ECO:0000259" key="2">
    <source>
        <dbReference type="PROSITE" id="PS50835"/>
    </source>
</evidence>
<dbReference type="Gene3D" id="2.60.40.10">
    <property type="entry name" value="Immunoglobulins"/>
    <property type="match status" value="1"/>
</dbReference>
<keyword evidence="1" id="KW-0732">Signal</keyword>
<dbReference type="Proteomes" id="UP000887565">
    <property type="component" value="Unplaced"/>
</dbReference>
<proteinExistence type="predicted"/>
<dbReference type="WBParaSite" id="nRc.2.0.1.t03754-RA">
    <property type="protein sequence ID" value="nRc.2.0.1.t03754-RA"/>
    <property type="gene ID" value="nRc.2.0.1.g03754"/>
</dbReference>
<dbReference type="PROSITE" id="PS50835">
    <property type="entry name" value="IG_LIKE"/>
    <property type="match status" value="1"/>
</dbReference>
<dbReference type="InterPro" id="IPR013783">
    <property type="entry name" value="Ig-like_fold"/>
</dbReference>